<dbReference type="SMART" id="SM00184">
    <property type="entry name" value="RING"/>
    <property type="match status" value="1"/>
</dbReference>
<feature type="compositionally biased region" description="Basic and acidic residues" evidence="19">
    <location>
        <begin position="1208"/>
        <end position="1222"/>
    </location>
</feature>
<dbReference type="InterPro" id="IPR038718">
    <property type="entry name" value="SNF2-like_sf"/>
</dbReference>
<dbReference type="PROSITE" id="PS51192">
    <property type="entry name" value="HELICASE_ATP_BIND_1"/>
    <property type="match status" value="1"/>
</dbReference>
<keyword evidence="8" id="KW-0479">Metal-binding</keyword>
<dbReference type="Gene3D" id="3.20.20.70">
    <property type="entry name" value="Aldolase class I"/>
    <property type="match status" value="1"/>
</dbReference>
<evidence type="ECO:0000256" key="12">
    <source>
        <dbReference type="ARBA" id="ARBA00022833"/>
    </source>
</evidence>
<evidence type="ECO:0000259" key="24">
    <source>
        <dbReference type="PROSITE" id="PS51918"/>
    </source>
</evidence>
<dbReference type="CDD" id="cd01335">
    <property type="entry name" value="Radical_SAM"/>
    <property type="match status" value="1"/>
</dbReference>
<evidence type="ECO:0000256" key="15">
    <source>
        <dbReference type="ARBA" id="ARBA00023014"/>
    </source>
</evidence>
<dbReference type="InterPro" id="IPR014001">
    <property type="entry name" value="Helicase_ATP-bd"/>
</dbReference>
<dbReference type="InterPro" id="IPR014905">
    <property type="entry name" value="HIRAN"/>
</dbReference>
<dbReference type="InterPro" id="IPR000330">
    <property type="entry name" value="SNF2_N"/>
</dbReference>
<keyword evidence="7" id="KW-0819">tRNA processing</keyword>
<dbReference type="PANTHER" id="PTHR13930">
    <property type="entry name" value="S-ADENOSYL-L-METHIONINE-DEPENDENT TRNA 4-DEMETHYLWYOSINE SYNTHASE"/>
    <property type="match status" value="1"/>
</dbReference>
<dbReference type="PROSITE" id="PS51918">
    <property type="entry name" value="RADICAL_SAM"/>
    <property type="match status" value="1"/>
</dbReference>
<feature type="domain" description="Helicase C-terminal" evidence="23">
    <location>
        <begin position="714"/>
        <end position="865"/>
    </location>
</feature>
<comment type="caution">
    <text evidence="25">The sequence shown here is derived from an EMBL/GenBank/DDBJ whole genome shotgun (WGS) entry which is preliminary data.</text>
</comment>
<dbReference type="PROSITE" id="PS50089">
    <property type="entry name" value="ZF_RING_2"/>
    <property type="match status" value="1"/>
</dbReference>
<dbReference type="Pfam" id="PF13923">
    <property type="entry name" value="zf-C3HC4_2"/>
    <property type="match status" value="1"/>
</dbReference>
<evidence type="ECO:0000256" key="17">
    <source>
        <dbReference type="ARBA" id="ARBA00049466"/>
    </source>
</evidence>
<evidence type="ECO:0000259" key="21">
    <source>
        <dbReference type="PROSITE" id="PS50902"/>
    </source>
</evidence>
<feature type="domain" description="RING-type" evidence="20">
    <location>
        <begin position="644"/>
        <end position="682"/>
    </location>
</feature>
<evidence type="ECO:0000256" key="5">
    <source>
        <dbReference type="ARBA" id="ARBA00022485"/>
    </source>
</evidence>
<dbReference type="SMART" id="SM00490">
    <property type="entry name" value="HELICc"/>
    <property type="match status" value="1"/>
</dbReference>
<evidence type="ECO:0000256" key="13">
    <source>
        <dbReference type="ARBA" id="ARBA00022840"/>
    </source>
</evidence>
<keyword evidence="14" id="KW-0408">Iron</keyword>
<keyword evidence="5" id="KW-0004">4Fe-4S</keyword>
<evidence type="ECO:0000259" key="20">
    <source>
        <dbReference type="PROSITE" id="PS50089"/>
    </source>
</evidence>
<dbReference type="Pfam" id="PF08608">
    <property type="entry name" value="Wyosine_form"/>
    <property type="match status" value="1"/>
</dbReference>
<evidence type="ECO:0000259" key="22">
    <source>
        <dbReference type="PROSITE" id="PS51192"/>
    </source>
</evidence>
<dbReference type="InterPro" id="IPR013083">
    <property type="entry name" value="Znf_RING/FYVE/PHD"/>
</dbReference>
<evidence type="ECO:0000313" key="26">
    <source>
        <dbReference type="Proteomes" id="UP001338125"/>
    </source>
</evidence>
<evidence type="ECO:0000256" key="18">
    <source>
        <dbReference type="PROSITE-ProRule" id="PRU00175"/>
    </source>
</evidence>
<protein>
    <recommendedName>
        <fullName evidence="4">tRNA 4-demethylwyosine synthase (AdoMet-dependent)</fullName>
        <ecNumber evidence="4">4.1.3.44</ecNumber>
    </recommendedName>
</protein>
<dbReference type="Pfam" id="PF00258">
    <property type="entry name" value="Flavodoxin_1"/>
    <property type="match status" value="1"/>
</dbReference>
<keyword evidence="10 18" id="KW-0863">Zinc-finger</keyword>
<evidence type="ECO:0000313" key="25">
    <source>
        <dbReference type="EMBL" id="KAK5998421.1"/>
    </source>
</evidence>
<evidence type="ECO:0000256" key="7">
    <source>
        <dbReference type="ARBA" id="ARBA00022694"/>
    </source>
</evidence>
<evidence type="ECO:0000256" key="14">
    <source>
        <dbReference type="ARBA" id="ARBA00023004"/>
    </source>
</evidence>
<dbReference type="CDD" id="cd18793">
    <property type="entry name" value="SF2_C_SNF"/>
    <property type="match status" value="1"/>
</dbReference>
<organism evidence="25 26">
    <name type="scientific">Cladobotryum mycophilum</name>
    <dbReference type="NCBI Taxonomy" id="491253"/>
    <lineage>
        <taxon>Eukaryota</taxon>
        <taxon>Fungi</taxon>
        <taxon>Dikarya</taxon>
        <taxon>Ascomycota</taxon>
        <taxon>Pezizomycotina</taxon>
        <taxon>Sordariomycetes</taxon>
        <taxon>Hypocreomycetidae</taxon>
        <taxon>Hypocreales</taxon>
        <taxon>Hypocreaceae</taxon>
        <taxon>Cladobotryum</taxon>
    </lineage>
</organism>
<evidence type="ECO:0000256" key="19">
    <source>
        <dbReference type="SAM" id="MobiDB-lite"/>
    </source>
</evidence>
<dbReference type="Gene3D" id="3.40.50.300">
    <property type="entry name" value="P-loop containing nucleotide triphosphate hydrolases"/>
    <property type="match status" value="1"/>
</dbReference>
<comment type="catalytic activity">
    <reaction evidence="17">
        <text>N(1)-methylguanosine(37) in tRNA(Phe) + pyruvate + S-adenosyl-L-methionine = 4-demethylwyosine(37) in tRNA(Phe) + 5'-deoxyadenosine + L-methionine + CO2 + H2O</text>
        <dbReference type="Rhea" id="RHEA:36347"/>
        <dbReference type="Rhea" id="RHEA-COMP:10164"/>
        <dbReference type="Rhea" id="RHEA-COMP:10165"/>
        <dbReference type="ChEBI" id="CHEBI:15361"/>
        <dbReference type="ChEBI" id="CHEBI:15377"/>
        <dbReference type="ChEBI" id="CHEBI:16526"/>
        <dbReference type="ChEBI" id="CHEBI:17319"/>
        <dbReference type="ChEBI" id="CHEBI:57844"/>
        <dbReference type="ChEBI" id="CHEBI:59789"/>
        <dbReference type="ChEBI" id="CHEBI:64315"/>
        <dbReference type="ChEBI" id="CHEBI:73542"/>
        <dbReference type="EC" id="4.1.3.44"/>
    </reaction>
</comment>
<dbReference type="Gene3D" id="3.30.40.10">
    <property type="entry name" value="Zinc/RING finger domain, C3HC4 (zinc finger)"/>
    <property type="match status" value="1"/>
</dbReference>
<keyword evidence="15" id="KW-0411">Iron-sulfur</keyword>
<dbReference type="InterPro" id="IPR007197">
    <property type="entry name" value="rSAM"/>
</dbReference>
<dbReference type="SMART" id="SM00487">
    <property type="entry name" value="DEXDc"/>
    <property type="match status" value="1"/>
</dbReference>
<feature type="region of interest" description="Disordered" evidence="19">
    <location>
        <begin position="1177"/>
        <end position="1222"/>
    </location>
</feature>
<comment type="cofactor">
    <cofactor evidence="1">
        <name>[4Fe-4S] cluster</name>
        <dbReference type="ChEBI" id="CHEBI:49883"/>
    </cofactor>
</comment>
<sequence>MPRRKRAVEVVDLTRDSSDEPPSKRAAVSSSQSSQAQSGGPSRSQSRILPSSQATAYEPEYLDLTQDQTPEKELYGTFDGKIVGIRYYNGYASPGEAVLCRREPSNQYDRNAIRVDNVLHEQIGHLPRKVVEKLAPYLDRGDLTLEAQLTGEKAFYDCPVRLSFYGPSDPTERTRVETSLKADKLVKVTQLKQTKKEAEARRATVKGLTNGASTAGGLGSAGFREVPEVSLEEILKTSDVVELRKGGDAVKTLAMGEEQLAAMPQAEQPDQLKATLLPYQLQGLAWMHSKEKPQLPAVKSDTVTQLWRRDGKGRYWNVASDFVCTKAPTLFSGGILADDMGLGKTLQIISLILTGGPGTTLIVAPVSVMSNWEQQIRRHVKEEHQPKVLIYHGSKKPPAKELFDYDVVITSYGTLSQEMEGNKALLSQPSDWRRIVLDEGHTIRNARTKVALAACELKAKSRWVLTGTPIVNSVKDLQSLLRFLHITGGIEQSEIFNLAITRRLSAGERTGEAILQALMQDICLRRKKDMKFVDLKLPKKTEFIHRITFHTDEKSKYDALLSEARGVLADYQKNSQSGQKGRFQNVLERLLRLRQTCNHWTLCKERIDDLMKLLEDQSVVPLTEKNRALLQEALRLFIDSQDDCAICYDTPTNAVITNCKHVFCRPCIVKAIQFQNKCPMCRNPLEESSLLEPAPEGTFDENFDTETQSSKTEAMIQILRATLKNEGSKVVIFSQWTSFLNIIQKQLDVAGFKYCRIDGSMNTDKRDRAIEALDNDPETRIMLASLAVCSVGLNLVSADTVILSDSWWAPAIEDQAVDRVHRLGQTRETTIWRLVMEDTVEERVLDVQQEKRELVTKAFQEKAILCAKGIRSSWNQPTLKMESIHHLQAEAIVNDLVEIWHIHRTPIILCALVILAAARLYLHSTKEPEKLVTFPKIYDEKAPLKVEEKAITEESVAKSAPRSNGPRRIKGGLTKKPSQEKNDVIDTTGPTKVMVFFSSVTTKTEKMAQEYIKVLETFLDQSAKETERQFLKPELYDLADIDFEDFFVTPAKSADGARLFYMFLIPSYNIDTINDTLLQHLEETHHDFRIDTSPLSSLVGYSVFGFGDKEGWPNEDEGFCFQAKELDKWMSKLTGRKRAYPIGMGDMKSDHAERFTEWAEGVQEVIIHAATTGFLGDGVPGSGAAEESDVEDVEEDDGEVIFDDEESDDKKETSGSRAIDDVEDLGKMLRTSDGTAKPKKAPLAVDFTSFGSSTKKKVQAPVIKEMVAKNSPTYAALTKQGYSIVGSHSGVKICRWTKSALRGRGSCYKYSLYGINSHQCMETTPSLSCSNKCVFCWRHGTNPGVKEGHYKKIKMMKGVPGVRAERYAEALRIRHCALSLVGEPIFYPHINEFLAMLHGERISSFLVCNAQHPDQLAALKAVTQLYVSIDASNRDSLRKIDRPLHRDFWERFLRCLDILKEKRFRHRTVYRLTLVKGFNVEDEAEGYAQLIERGMPCFVEVKGVTYCGTSTSSNAGLSMSNVPFYWEVCEFVKALDKRLQEKGLDYGIAAEHAHSCCVLLASERFRVDGKWHTHIDYQKFFELLEERGADGDWTPEDYMGPPTPEWALWGNGGFDPRDERVDRKGRKMEAIVVREAPE</sequence>
<dbReference type="SFLD" id="SFLDG01071">
    <property type="entry name" value="tRNA_wybutosine-synthesizing"/>
    <property type="match status" value="1"/>
</dbReference>
<dbReference type="InterPro" id="IPR013785">
    <property type="entry name" value="Aldolase_TIM"/>
</dbReference>
<gene>
    <name evidence="25" type="ORF">PT974_00800</name>
</gene>
<dbReference type="InterPro" id="IPR001650">
    <property type="entry name" value="Helicase_C-like"/>
</dbReference>
<evidence type="ECO:0000256" key="6">
    <source>
        <dbReference type="ARBA" id="ARBA00022691"/>
    </source>
</evidence>
<dbReference type="SUPFAM" id="SSF102114">
    <property type="entry name" value="Radical SAM enzymes"/>
    <property type="match status" value="1"/>
</dbReference>
<dbReference type="SUPFAM" id="SSF52218">
    <property type="entry name" value="Flavoproteins"/>
    <property type="match status" value="1"/>
</dbReference>
<evidence type="ECO:0000256" key="3">
    <source>
        <dbReference type="ARBA" id="ARBA00010115"/>
    </source>
</evidence>
<dbReference type="InterPro" id="IPR058240">
    <property type="entry name" value="rSAM_sf"/>
</dbReference>
<dbReference type="PANTHER" id="PTHR13930:SF0">
    <property type="entry name" value="S-ADENOSYL-L-METHIONINE-DEPENDENT TRNA 4-DEMETHYLWYOSINE SYNTHASE TYW1-RELATED"/>
    <property type="match status" value="1"/>
</dbReference>
<feature type="compositionally biased region" description="Acidic residues" evidence="19">
    <location>
        <begin position="1186"/>
        <end position="1207"/>
    </location>
</feature>
<dbReference type="InterPro" id="IPR001841">
    <property type="entry name" value="Znf_RING"/>
</dbReference>
<proteinExistence type="inferred from homology"/>
<feature type="region of interest" description="Disordered" evidence="19">
    <location>
        <begin position="1"/>
        <end position="57"/>
    </location>
</feature>
<keyword evidence="11" id="KW-0378">Hydrolase</keyword>
<evidence type="ECO:0000256" key="4">
    <source>
        <dbReference type="ARBA" id="ARBA00012821"/>
    </source>
</evidence>
<dbReference type="InterPro" id="IPR027417">
    <property type="entry name" value="P-loop_NTPase"/>
</dbReference>
<dbReference type="EMBL" id="JAVFKD010000001">
    <property type="protein sequence ID" value="KAK5998421.1"/>
    <property type="molecule type" value="Genomic_DNA"/>
</dbReference>
<dbReference type="InterPro" id="IPR029039">
    <property type="entry name" value="Flavoprotein-like_sf"/>
</dbReference>
<dbReference type="Pfam" id="PF04055">
    <property type="entry name" value="Radical_SAM"/>
    <property type="match status" value="1"/>
</dbReference>
<reference evidence="25 26" key="1">
    <citation type="submission" date="2024-01" db="EMBL/GenBank/DDBJ databases">
        <title>Complete genome of Cladobotryum mycophilum ATHUM6906.</title>
        <authorList>
            <person name="Christinaki A.C."/>
            <person name="Myridakis A.I."/>
            <person name="Kouvelis V.N."/>
        </authorList>
    </citation>
    <scope>NUCLEOTIDE SEQUENCE [LARGE SCALE GENOMIC DNA]</scope>
    <source>
        <strain evidence="25 26">ATHUM6906</strain>
    </source>
</reference>
<dbReference type="SFLD" id="SFLDS00029">
    <property type="entry name" value="Radical_SAM"/>
    <property type="match status" value="1"/>
</dbReference>
<evidence type="ECO:0000256" key="2">
    <source>
        <dbReference type="ARBA" id="ARBA00004797"/>
    </source>
</evidence>
<evidence type="ECO:0000256" key="9">
    <source>
        <dbReference type="ARBA" id="ARBA00022741"/>
    </source>
</evidence>
<dbReference type="Proteomes" id="UP001338125">
    <property type="component" value="Unassembled WGS sequence"/>
</dbReference>
<keyword evidence="13" id="KW-0067">ATP-binding</keyword>
<dbReference type="InterPro" id="IPR013917">
    <property type="entry name" value="tRNA_wybutosine-synth"/>
</dbReference>
<evidence type="ECO:0000256" key="11">
    <source>
        <dbReference type="ARBA" id="ARBA00022801"/>
    </source>
</evidence>
<evidence type="ECO:0000256" key="8">
    <source>
        <dbReference type="ARBA" id="ARBA00022723"/>
    </source>
</evidence>
<dbReference type="CDD" id="cd18008">
    <property type="entry name" value="DEXDc_SHPRH-like"/>
    <property type="match status" value="1"/>
</dbReference>
<evidence type="ECO:0000256" key="10">
    <source>
        <dbReference type="ARBA" id="ARBA00022771"/>
    </source>
</evidence>
<dbReference type="Gene3D" id="3.40.50.10810">
    <property type="entry name" value="Tandem AAA-ATPase domain"/>
    <property type="match status" value="1"/>
</dbReference>
<dbReference type="Pfam" id="PF00176">
    <property type="entry name" value="SNF2-rel_dom"/>
    <property type="match status" value="1"/>
</dbReference>
<dbReference type="Pfam" id="PF08797">
    <property type="entry name" value="HIRAN"/>
    <property type="match status" value="1"/>
</dbReference>
<accession>A0ABR0T352</accession>
<dbReference type="InterPro" id="IPR017907">
    <property type="entry name" value="Znf_RING_CS"/>
</dbReference>
<dbReference type="PROSITE" id="PS00518">
    <property type="entry name" value="ZF_RING_1"/>
    <property type="match status" value="1"/>
</dbReference>
<dbReference type="EC" id="4.1.3.44" evidence="4"/>
<evidence type="ECO:0000259" key="23">
    <source>
        <dbReference type="PROSITE" id="PS51194"/>
    </source>
</evidence>
<feature type="domain" description="Helicase ATP-binding" evidence="22">
    <location>
        <begin position="325"/>
        <end position="487"/>
    </location>
</feature>
<dbReference type="SUPFAM" id="SSF57850">
    <property type="entry name" value="RING/U-box"/>
    <property type="match status" value="1"/>
</dbReference>
<comment type="pathway">
    <text evidence="2">tRNA modification; wybutosine-tRNA(Phe) biosynthesis.</text>
</comment>
<dbReference type="Gene3D" id="3.30.70.2330">
    <property type="match status" value="1"/>
</dbReference>
<feature type="region of interest" description="Disordered" evidence="19">
    <location>
        <begin position="953"/>
        <end position="984"/>
    </location>
</feature>
<feature type="domain" description="Radical SAM core" evidence="24">
    <location>
        <begin position="1313"/>
        <end position="1545"/>
    </location>
</feature>
<keyword evidence="12" id="KW-0862">Zinc</keyword>
<comment type="similarity">
    <text evidence="3">Belongs to the TYW1 family.</text>
</comment>
<evidence type="ECO:0000256" key="16">
    <source>
        <dbReference type="ARBA" id="ARBA00023239"/>
    </source>
</evidence>
<dbReference type="Gene3D" id="3.40.50.360">
    <property type="match status" value="1"/>
</dbReference>
<keyword evidence="16" id="KW-0456">Lyase</keyword>
<dbReference type="InterPro" id="IPR049730">
    <property type="entry name" value="SNF2/RAD54-like_C"/>
</dbReference>
<keyword evidence="26" id="KW-1185">Reference proteome</keyword>
<feature type="compositionally biased region" description="Low complexity" evidence="19">
    <location>
        <begin position="24"/>
        <end position="47"/>
    </location>
</feature>
<evidence type="ECO:0000256" key="1">
    <source>
        <dbReference type="ARBA" id="ARBA00001966"/>
    </source>
</evidence>
<dbReference type="SUPFAM" id="SSF52540">
    <property type="entry name" value="P-loop containing nucleoside triphosphate hydrolases"/>
    <property type="match status" value="2"/>
</dbReference>
<dbReference type="CDD" id="cd16509">
    <property type="entry name" value="RING-HC_HLTF"/>
    <property type="match status" value="1"/>
</dbReference>
<dbReference type="SFLD" id="SFLDF00284">
    <property type="entry name" value="tRNA_wybutosine-synthesizing"/>
    <property type="match status" value="1"/>
</dbReference>
<dbReference type="PROSITE" id="PS50902">
    <property type="entry name" value="FLAVODOXIN_LIKE"/>
    <property type="match status" value="1"/>
</dbReference>
<dbReference type="InterPro" id="IPR008254">
    <property type="entry name" value="Flavodoxin/NO_synth"/>
</dbReference>
<keyword evidence="6" id="KW-0949">S-adenosyl-L-methionine</keyword>
<feature type="compositionally biased region" description="Basic and acidic residues" evidence="19">
    <location>
        <begin position="7"/>
        <end position="23"/>
    </location>
</feature>
<dbReference type="InterPro" id="IPR034556">
    <property type="entry name" value="tRNA_wybutosine-synthase"/>
</dbReference>
<keyword evidence="9" id="KW-0547">Nucleotide-binding</keyword>
<name>A0ABR0T352_9HYPO</name>
<dbReference type="SMART" id="SM00910">
    <property type="entry name" value="HIRAN"/>
    <property type="match status" value="1"/>
</dbReference>
<feature type="domain" description="Flavodoxin-like" evidence="21">
    <location>
        <begin position="993"/>
        <end position="1163"/>
    </location>
</feature>
<dbReference type="PROSITE" id="PS51194">
    <property type="entry name" value="HELICASE_CTER"/>
    <property type="match status" value="1"/>
</dbReference>
<dbReference type="Pfam" id="PF00271">
    <property type="entry name" value="Helicase_C"/>
    <property type="match status" value="1"/>
</dbReference>